<evidence type="ECO:0000256" key="4">
    <source>
        <dbReference type="ARBA" id="ARBA00023157"/>
    </source>
</evidence>
<dbReference type="GeneID" id="108702350"/>
<dbReference type="KEGG" id="xla:108702350"/>
<dbReference type="FunFam" id="2.40.10.10:FF:000024">
    <property type="entry name" value="Serine protease 53"/>
    <property type="match status" value="1"/>
</dbReference>
<evidence type="ECO:0000256" key="1">
    <source>
        <dbReference type="ARBA" id="ARBA00022670"/>
    </source>
</evidence>
<evidence type="ECO:0000256" key="5">
    <source>
        <dbReference type="ARBA" id="ARBA00023180"/>
    </source>
</evidence>
<dbReference type="InterPro" id="IPR043504">
    <property type="entry name" value="Peptidase_S1_PA_chymotrypsin"/>
</dbReference>
<sequence length="316" mass="33824">MNSFPLLSAVLLLSLGTIGFAEAKDTCGKYISSRIAGGQEAIQGRHPWQVFLWSPGSFRCGGTLISPSLVVSAAQCLKGLAPSSLSVILGAHNLSTYNSEEISIPVKSIIIHPNYTETTLYGDIGLVELTQNVSFTKYIMPVCLPSASISFSPGTNCWVTGWGAMEFNNSKSLSSTLREAAVRLLSDNQCNSLVKVKVNDTICTMDTSGEKRPCQNDTGGPLVCSANNVWYLVGVVSNDNCGDKSIPSVYTYVPAYRDWIATNISTSVSSGSARIGFISGLALKDLSLISFIHSLCCVTLGDLCFVLTISSAFWLR</sequence>
<dbReference type="PRINTS" id="PR00722">
    <property type="entry name" value="CHYMOTRYPSIN"/>
</dbReference>
<name>A0A1L8ERF8_XENLA</name>
<keyword evidence="5" id="KW-0325">Glycoprotein</keyword>
<dbReference type="InterPro" id="IPR009003">
    <property type="entry name" value="Peptidase_S1_PA"/>
</dbReference>
<dbReference type="RefSeq" id="XP_041434819.1">
    <property type="nucleotide sequence ID" value="XM_041578885.1"/>
</dbReference>
<dbReference type="PANTHER" id="PTHR24253">
    <property type="entry name" value="TRANSMEMBRANE PROTEASE SERINE"/>
    <property type="match status" value="1"/>
</dbReference>
<keyword evidence="2" id="KW-0732">Signal</keyword>
<accession>A0A1L8ERF8</accession>
<evidence type="ECO:0000313" key="6">
    <source>
        <dbReference type="Proteomes" id="UP000186698"/>
    </source>
</evidence>
<dbReference type="PANTHER" id="PTHR24253:SF159">
    <property type="entry name" value="SERINE PROTEASE 42"/>
    <property type="match status" value="1"/>
</dbReference>
<proteinExistence type="predicted"/>
<dbReference type="Pfam" id="PF00089">
    <property type="entry name" value="Trypsin"/>
    <property type="match status" value="1"/>
</dbReference>
<dbReference type="SMART" id="SM00020">
    <property type="entry name" value="Tryp_SPc"/>
    <property type="match status" value="1"/>
</dbReference>
<dbReference type="AlphaFoldDB" id="A0A1L8ERF8"/>
<keyword evidence="1 7" id="KW-0645">Protease</keyword>
<dbReference type="OMA" id="WIATNIS"/>
<dbReference type="GO" id="GO:0005615">
    <property type="term" value="C:extracellular space"/>
    <property type="evidence" value="ECO:0000318"/>
    <property type="project" value="GO_Central"/>
</dbReference>
<keyword evidence="3" id="KW-0378">Hydrolase</keyword>
<dbReference type="InterPro" id="IPR001254">
    <property type="entry name" value="Trypsin_dom"/>
</dbReference>
<evidence type="ECO:0000256" key="3">
    <source>
        <dbReference type="ARBA" id="ARBA00022801"/>
    </source>
</evidence>
<dbReference type="PaxDb" id="8355-A0A1L8ERF8"/>
<dbReference type="Proteomes" id="UP000186698">
    <property type="component" value="Chromosome 9_10S"/>
</dbReference>
<keyword evidence="6" id="KW-1185">Reference proteome</keyword>
<organism evidence="6 7">
    <name type="scientific">Xenopus laevis</name>
    <name type="common">African clawed frog</name>
    <dbReference type="NCBI Taxonomy" id="8355"/>
    <lineage>
        <taxon>Eukaryota</taxon>
        <taxon>Metazoa</taxon>
        <taxon>Chordata</taxon>
        <taxon>Craniata</taxon>
        <taxon>Vertebrata</taxon>
        <taxon>Euteleostomi</taxon>
        <taxon>Amphibia</taxon>
        <taxon>Batrachia</taxon>
        <taxon>Anura</taxon>
        <taxon>Pipoidea</taxon>
        <taxon>Pipidae</taxon>
        <taxon>Xenopodinae</taxon>
        <taxon>Xenopus</taxon>
        <taxon>Xenopus</taxon>
    </lineage>
</organism>
<dbReference type="SUPFAM" id="SSF50494">
    <property type="entry name" value="Trypsin-like serine proteases"/>
    <property type="match status" value="1"/>
</dbReference>
<reference evidence="7" key="1">
    <citation type="submission" date="2025-08" db="UniProtKB">
        <authorList>
            <consortium name="RefSeq"/>
        </authorList>
    </citation>
    <scope>IDENTIFICATION</scope>
    <source>
        <strain evidence="7">J_2021</strain>
        <tissue evidence="7">Erythrocytes</tissue>
    </source>
</reference>
<dbReference type="InterPro" id="IPR001314">
    <property type="entry name" value="Peptidase_S1A"/>
</dbReference>
<protein>
    <submittedName>
        <fullName evidence="7">Serine protease 33</fullName>
    </submittedName>
</protein>
<dbReference type="CDD" id="cd00190">
    <property type="entry name" value="Tryp_SPc"/>
    <property type="match status" value="1"/>
</dbReference>
<dbReference type="STRING" id="8355.A0A1L8ERF8"/>
<dbReference type="Gene3D" id="2.40.10.10">
    <property type="entry name" value="Trypsin-like serine proteases"/>
    <property type="match status" value="1"/>
</dbReference>
<evidence type="ECO:0000313" key="7">
    <source>
        <dbReference type="RefSeq" id="XP_041434819.1"/>
    </source>
</evidence>
<dbReference type="GO" id="GO:0004252">
    <property type="term" value="F:serine-type endopeptidase activity"/>
    <property type="evidence" value="ECO:0000318"/>
    <property type="project" value="GO_Central"/>
</dbReference>
<dbReference type="GO" id="GO:0006508">
    <property type="term" value="P:proteolysis"/>
    <property type="evidence" value="ECO:0000318"/>
    <property type="project" value="GO_Central"/>
</dbReference>
<gene>
    <name evidence="7" type="primary">LOC108702350</name>
</gene>
<dbReference type="PROSITE" id="PS50240">
    <property type="entry name" value="TRYPSIN_DOM"/>
    <property type="match status" value="1"/>
</dbReference>
<dbReference type="OrthoDB" id="93664at2759"/>
<keyword evidence="4" id="KW-1015">Disulfide bond</keyword>
<evidence type="ECO:0000256" key="2">
    <source>
        <dbReference type="ARBA" id="ARBA00022729"/>
    </source>
</evidence>